<name>A0A7D5VCI8_9NEIS</name>
<dbReference type="AlphaFoldDB" id="A0A7D5VCI8"/>
<protein>
    <submittedName>
        <fullName evidence="1">Uncharacterized protein</fullName>
    </submittedName>
</protein>
<organism evidence="1 2">
    <name type="scientific">Chitinibacter fontanus</name>
    <dbReference type="NCBI Taxonomy" id="1737446"/>
    <lineage>
        <taxon>Bacteria</taxon>
        <taxon>Pseudomonadati</taxon>
        <taxon>Pseudomonadota</taxon>
        <taxon>Betaproteobacteria</taxon>
        <taxon>Neisseriales</taxon>
        <taxon>Chitinibacteraceae</taxon>
        <taxon>Chitinibacter</taxon>
    </lineage>
</organism>
<evidence type="ECO:0000313" key="2">
    <source>
        <dbReference type="Proteomes" id="UP000510822"/>
    </source>
</evidence>
<dbReference type="Proteomes" id="UP000510822">
    <property type="component" value="Chromosome"/>
</dbReference>
<sequence>MNFMDECDHFPEVAENKSLTITLPVKRLKQARRGALLMDRIEQASKSGHYLKVYAWGEIIARTGNKKGYELKVVALDNIVLKVVKKNPAGRK</sequence>
<gene>
    <name evidence="1" type="ORF">HZU75_04585</name>
</gene>
<keyword evidence="2" id="KW-1185">Reference proteome</keyword>
<dbReference type="KEGG" id="cfon:HZU75_04585"/>
<reference evidence="1 2" key="1">
    <citation type="journal article" date="2016" name="Int. J. Syst. Evol. Microbiol.">
        <title>Chitinibacter fontanus sp. nov., isolated from a spring.</title>
        <authorList>
            <person name="Sheu S.Y."/>
            <person name="Li Y.S."/>
            <person name="Young C.C."/>
            <person name="Chen W.M."/>
        </authorList>
    </citation>
    <scope>NUCLEOTIDE SEQUENCE [LARGE SCALE GENOMIC DNA]</scope>
    <source>
        <strain evidence="1 2">STM-7</strain>
    </source>
</reference>
<dbReference type="EMBL" id="CP058952">
    <property type="protein sequence ID" value="QLI83178.1"/>
    <property type="molecule type" value="Genomic_DNA"/>
</dbReference>
<accession>A0A7D5VCI8</accession>
<evidence type="ECO:0000313" key="1">
    <source>
        <dbReference type="EMBL" id="QLI83178.1"/>
    </source>
</evidence>
<proteinExistence type="predicted"/>